<protein>
    <submittedName>
        <fullName evidence="6">ABC transporter, ATP-binding protein</fullName>
    </submittedName>
</protein>
<dbReference type="PROSITE" id="PS00211">
    <property type="entry name" value="ABC_TRANSPORTER_1"/>
    <property type="match status" value="1"/>
</dbReference>
<dbReference type="EMBL" id="CP002077">
    <property type="protein sequence ID" value="ADK86779.1"/>
    <property type="molecule type" value="Genomic_DNA"/>
</dbReference>
<dbReference type="SMART" id="SM00382">
    <property type="entry name" value="AAA"/>
    <property type="match status" value="1"/>
</dbReference>
<dbReference type="PANTHER" id="PTHR43553">
    <property type="entry name" value="HEAVY METAL TRANSPORTER"/>
    <property type="match status" value="1"/>
</dbReference>
<evidence type="ECO:0000313" key="6">
    <source>
        <dbReference type="EMBL" id="ADK86779.1"/>
    </source>
</evidence>
<dbReference type="InterPro" id="IPR003593">
    <property type="entry name" value="AAA+_ATPase"/>
</dbReference>
<dbReference type="PANTHER" id="PTHR43553:SF24">
    <property type="entry name" value="ENERGY-COUPLING FACTOR TRANSPORTER ATP-BINDING PROTEIN ECFA1"/>
    <property type="match status" value="1"/>
</dbReference>
<keyword evidence="4 6" id="KW-0067">ATP-binding</keyword>
<dbReference type="STRING" id="722438.F539_02435"/>
<dbReference type="Proteomes" id="UP000007756">
    <property type="component" value="Chromosome"/>
</dbReference>
<evidence type="ECO:0000313" key="7">
    <source>
        <dbReference type="Proteomes" id="UP000007756"/>
    </source>
</evidence>
<dbReference type="InterPro" id="IPR015856">
    <property type="entry name" value="ABC_transpr_CbiO/EcfA_su"/>
</dbReference>
<sequence>MLNVTNLSFTYPRHSQPALEKLNFSLKPNTHVAIIGHNGSGKSTLVKLLGGFLKAPKQTIFFRGQPLEEVGFRQIGILLQDPDMQLLGDTLHQELIFSLENHGVDPKQMDRVIADVLAVVELQGKQFTPLSKLSFGEKQRAVFACLLAVKPELYLLDEAFSMLDGKLASKLKRFIFKVIKEQQKTVINVTHDFNDLFLADEIIFLSKGQLLKQFSPAAIYKQLHLFHQHHFTLPFPWLLAHEVADHLHHEMKGPIEELQDVVDWICKHLK</sequence>
<feature type="domain" description="ABC transporter" evidence="5">
    <location>
        <begin position="2"/>
        <end position="232"/>
    </location>
</feature>
<accession>A0A0H3DKK8</accession>
<dbReference type="PaxDb" id="722438-MPNE_0506"/>
<dbReference type="Pfam" id="PF00005">
    <property type="entry name" value="ABC_tran"/>
    <property type="match status" value="1"/>
</dbReference>
<reference evidence="6 7" key="1">
    <citation type="journal article" date="2010" name="Appl. Environ. Microbiol.">
        <title>Targeted chromosomal knockouts in Mycoplasma pneumoniae.</title>
        <authorList>
            <person name="Krishnakumar R."/>
            <person name="Assad-Garcia N."/>
            <person name="Benders G.A."/>
            <person name="Phan Q."/>
            <person name="Montague M.G."/>
            <person name="Glass J.I."/>
        </authorList>
    </citation>
    <scope>NUCLEOTIDE SEQUENCE [LARGE SCALE GENOMIC DNA]</scope>
    <source>
        <strain evidence="7">ATCC 15531 / DSM 22911 / NBRC 14401 / NCTC 10119 / FH</strain>
    </source>
</reference>
<evidence type="ECO:0000256" key="1">
    <source>
        <dbReference type="ARBA" id="ARBA00005417"/>
    </source>
</evidence>
<dbReference type="InterPro" id="IPR003439">
    <property type="entry name" value="ABC_transporter-like_ATP-bd"/>
</dbReference>
<dbReference type="AlphaFoldDB" id="A0A0H3DKK8"/>
<dbReference type="GO" id="GO:0016887">
    <property type="term" value="F:ATP hydrolysis activity"/>
    <property type="evidence" value="ECO:0007669"/>
    <property type="project" value="InterPro"/>
</dbReference>
<dbReference type="eggNOG" id="COG1122">
    <property type="taxonomic scope" value="Bacteria"/>
</dbReference>
<dbReference type="GO" id="GO:0005524">
    <property type="term" value="F:ATP binding"/>
    <property type="evidence" value="ECO:0007669"/>
    <property type="project" value="UniProtKB-KW"/>
</dbReference>
<dbReference type="GO" id="GO:0042626">
    <property type="term" value="F:ATPase-coupled transmembrane transporter activity"/>
    <property type="evidence" value="ECO:0007669"/>
    <property type="project" value="TreeGrafter"/>
</dbReference>
<proteinExistence type="inferred from homology"/>
<evidence type="ECO:0000256" key="3">
    <source>
        <dbReference type="ARBA" id="ARBA00022741"/>
    </source>
</evidence>
<dbReference type="InterPro" id="IPR017871">
    <property type="entry name" value="ABC_transporter-like_CS"/>
</dbReference>
<keyword evidence="3" id="KW-0547">Nucleotide-binding</keyword>
<evidence type="ECO:0000256" key="4">
    <source>
        <dbReference type="ARBA" id="ARBA00022840"/>
    </source>
</evidence>
<dbReference type="GO" id="GO:0043190">
    <property type="term" value="C:ATP-binding cassette (ABC) transporter complex"/>
    <property type="evidence" value="ECO:0007669"/>
    <property type="project" value="TreeGrafter"/>
</dbReference>
<dbReference type="PATRIC" id="fig|722438.3.peg.488"/>
<dbReference type="PROSITE" id="PS50893">
    <property type="entry name" value="ABC_TRANSPORTER_2"/>
    <property type="match status" value="1"/>
</dbReference>
<dbReference type="Gene3D" id="3.40.50.300">
    <property type="entry name" value="P-loop containing nucleotide triphosphate hydrolases"/>
    <property type="match status" value="1"/>
</dbReference>
<evidence type="ECO:0000259" key="5">
    <source>
        <dbReference type="PROSITE" id="PS50893"/>
    </source>
</evidence>
<dbReference type="RefSeq" id="WP_014325530.1">
    <property type="nucleotide sequence ID" value="NZ_CP010546.1"/>
</dbReference>
<dbReference type="GeneID" id="66608900"/>
<dbReference type="SUPFAM" id="SSF52540">
    <property type="entry name" value="P-loop containing nucleoside triphosphate hydrolases"/>
    <property type="match status" value="1"/>
</dbReference>
<dbReference type="InterPro" id="IPR027417">
    <property type="entry name" value="P-loop_NTPase"/>
</dbReference>
<evidence type="ECO:0000256" key="2">
    <source>
        <dbReference type="ARBA" id="ARBA00022448"/>
    </source>
</evidence>
<comment type="similarity">
    <text evidence="1">Belongs to the ABC transporter superfamily.</text>
</comment>
<dbReference type="KEGG" id="mpj:MPNE_0506"/>
<organism evidence="6 7">
    <name type="scientific">Mycoplasmoides pneumoniae (strain ATCC 15531 / DSM 23978 / CIP 103766 / NBRC 14401 / NCTC 10119 / FH)</name>
    <name type="common">Mycoplasma pneumoniae</name>
    <dbReference type="NCBI Taxonomy" id="722438"/>
    <lineage>
        <taxon>Bacteria</taxon>
        <taxon>Bacillati</taxon>
        <taxon>Mycoplasmatota</taxon>
        <taxon>Mycoplasmoidales</taxon>
        <taxon>Mycoplasmoidaceae</taxon>
        <taxon>Mycoplasmoides</taxon>
    </lineage>
</organism>
<dbReference type="InterPro" id="IPR050095">
    <property type="entry name" value="ECF_ABC_transporter_ATP-bd"/>
</dbReference>
<gene>
    <name evidence="6" type="ordered locus">MPNE_0506</name>
</gene>
<name>A0A0H3DKK8_MYCPB</name>
<keyword evidence="2" id="KW-0813">Transport</keyword>
<dbReference type="CDD" id="cd03225">
    <property type="entry name" value="ABC_cobalt_CbiO_domain1"/>
    <property type="match status" value="1"/>
</dbReference>
<dbReference type="HOGENOM" id="CLU_000604_1_22_14"/>